<evidence type="ECO:0000313" key="13">
    <source>
        <dbReference type="Proteomes" id="UP001233535"/>
    </source>
</evidence>
<organism evidence="12 13">
    <name type="scientific">Lysobacter arvi</name>
    <dbReference type="NCBI Taxonomy" id="3038776"/>
    <lineage>
        <taxon>Bacteria</taxon>
        <taxon>Pseudomonadati</taxon>
        <taxon>Pseudomonadota</taxon>
        <taxon>Gammaproteobacteria</taxon>
        <taxon>Lysobacterales</taxon>
        <taxon>Lysobacteraceae</taxon>
        <taxon>Lysobacter</taxon>
    </lineage>
</organism>
<evidence type="ECO:0000256" key="5">
    <source>
        <dbReference type="ARBA" id="ARBA00022927"/>
    </source>
</evidence>
<keyword evidence="10" id="KW-0175">Coiled coil</keyword>
<name>A0ABU1CHW2_9GAMM</name>
<comment type="similarity">
    <text evidence="9">Belongs to the TatB family.</text>
</comment>
<keyword evidence="8 9" id="KW-0472">Membrane</keyword>
<gene>
    <name evidence="9 12" type="primary">tatB</name>
    <name evidence="12" type="ORF">P8609_16385</name>
</gene>
<proteinExistence type="inferred from homology"/>
<comment type="function">
    <text evidence="9">Part of the twin-arginine translocation (Tat) system that transports large folded proteins containing a characteristic twin-arginine motif in their signal peptide across membranes. Together with TatC, TatB is part of a receptor directly interacting with Tat signal peptides. TatB may form an oligomeric binding site that transiently accommodates folded Tat precursor proteins before their translocation.</text>
</comment>
<evidence type="ECO:0000256" key="3">
    <source>
        <dbReference type="ARBA" id="ARBA00022475"/>
    </source>
</evidence>
<dbReference type="RefSeq" id="WP_309263657.1">
    <property type="nucleotide sequence ID" value="NZ_JARUHG010000006.1"/>
</dbReference>
<dbReference type="Gene3D" id="1.20.5.3310">
    <property type="match status" value="1"/>
</dbReference>
<dbReference type="PANTHER" id="PTHR33162:SF1">
    <property type="entry name" value="SEC-INDEPENDENT PROTEIN TRANSLOCASE PROTEIN TATA, CHLOROPLASTIC"/>
    <property type="match status" value="1"/>
</dbReference>
<feature type="region of interest" description="Disordered" evidence="11">
    <location>
        <begin position="117"/>
        <end position="200"/>
    </location>
</feature>
<dbReference type="Proteomes" id="UP001233535">
    <property type="component" value="Unassembled WGS sequence"/>
</dbReference>
<evidence type="ECO:0000256" key="6">
    <source>
        <dbReference type="ARBA" id="ARBA00022989"/>
    </source>
</evidence>
<keyword evidence="6 9" id="KW-1133">Transmembrane helix</keyword>
<evidence type="ECO:0000313" key="12">
    <source>
        <dbReference type="EMBL" id="MDR0184543.1"/>
    </source>
</evidence>
<dbReference type="InterPro" id="IPR018448">
    <property type="entry name" value="TatB"/>
</dbReference>
<evidence type="ECO:0000256" key="11">
    <source>
        <dbReference type="SAM" id="MobiDB-lite"/>
    </source>
</evidence>
<dbReference type="HAMAP" id="MF_00237">
    <property type="entry name" value="TatB"/>
    <property type="match status" value="1"/>
</dbReference>
<dbReference type="NCBIfam" id="TIGR01410">
    <property type="entry name" value="tatB"/>
    <property type="match status" value="1"/>
</dbReference>
<sequence>MFDIGFSEIFVIAIVALLVLGPERLPKAARFAGLWVRRARAQWHSVKSELENELAAEELKRSLHETQESLREAQQGFNEGLDEARNRIKREQESLQRELDALDRDVRGSAAQSGAAAAAASELSSESVPESPALPADIEERALASTSDPDVSSRDEAIEPGVSGDDVYARGLPVETDSEREPTPVARPNPFARDDGAPQR</sequence>
<comment type="subcellular location">
    <subcellularLocation>
        <location evidence="9">Cell membrane</location>
        <topology evidence="9">Single-pass membrane protein</topology>
    </subcellularLocation>
    <subcellularLocation>
        <location evidence="1">Membrane</location>
        <topology evidence="1">Single-pass membrane protein</topology>
    </subcellularLocation>
</comment>
<keyword evidence="2 9" id="KW-0813">Transport</keyword>
<evidence type="ECO:0000256" key="9">
    <source>
        <dbReference type="HAMAP-Rule" id="MF_00237"/>
    </source>
</evidence>
<evidence type="ECO:0000256" key="2">
    <source>
        <dbReference type="ARBA" id="ARBA00022448"/>
    </source>
</evidence>
<dbReference type="InterPro" id="IPR003369">
    <property type="entry name" value="TatA/B/E"/>
</dbReference>
<keyword evidence="13" id="KW-1185">Reference proteome</keyword>
<keyword evidence="3 9" id="KW-1003">Cell membrane</keyword>
<evidence type="ECO:0000256" key="4">
    <source>
        <dbReference type="ARBA" id="ARBA00022692"/>
    </source>
</evidence>
<comment type="caution">
    <text evidence="12">The sequence shown here is derived from an EMBL/GenBank/DDBJ whole genome shotgun (WGS) entry which is preliminary data.</text>
</comment>
<protein>
    <recommendedName>
        <fullName evidence="9">Sec-independent protein translocase protein TatB</fullName>
    </recommendedName>
</protein>
<dbReference type="EMBL" id="JARUHG010000006">
    <property type="protein sequence ID" value="MDR0184543.1"/>
    <property type="molecule type" value="Genomic_DNA"/>
</dbReference>
<keyword evidence="7 9" id="KW-0811">Translocation</keyword>
<feature type="compositionally biased region" description="Low complexity" evidence="11">
    <location>
        <begin position="117"/>
        <end position="136"/>
    </location>
</feature>
<keyword evidence="4 9" id="KW-0812">Transmembrane</keyword>
<dbReference type="Pfam" id="PF02416">
    <property type="entry name" value="TatA_B_E"/>
    <property type="match status" value="1"/>
</dbReference>
<reference evidence="12 13" key="1">
    <citation type="submission" date="2023-04" db="EMBL/GenBank/DDBJ databases">
        <title>Lysobacter sp. strain UC isolated from soil sample.</title>
        <authorList>
            <person name="Choksket S."/>
            <person name="Harshvardhan F."/>
            <person name="Rana R."/>
            <person name="Patil P.B."/>
            <person name="Korpole S."/>
        </authorList>
    </citation>
    <scope>NUCLEOTIDE SEQUENCE [LARGE SCALE GENOMIC DNA]</scope>
    <source>
        <strain evidence="12 13">UC</strain>
    </source>
</reference>
<evidence type="ECO:0000256" key="7">
    <source>
        <dbReference type="ARBA" id="ARBA00023010"/>
    </source>
</evidence>
<comment type="subunit">
    <text evidence="9">The Tat system comprises two distinct complexes: a TatABC complex, containing multiple copies of TatA, TatB and TatC subunits, and a separate TatA complex, containing only TatA subunits. Substrates initially bind to the TatABC complex, which probably triggers association of the separate TatA complex to form the active translocon.</text>
</comment>
<evidence type="ECO:0000256" key="10">
    <source>
        <dbReference type="SAM" id="Coils"/>
    </source>
</evidence>
<keyword evidence="5 9" id="KW-0653">Protein transport</keyword>
<evidence type="ECO:0000256" key="1">
    <source>
        <dbReference type="ARBA" id="ARBA00004167"/>
    </source>
</evidence>
<accession>A0ABU1CHW2</accession>
<dbReference type="PANTHER" id="PTHR33162">
    <property type="entry name" value="SEC-INDEPENDENT PROTEIN TRANSLOCASE PROTEIN TATA, CHLOROPLASTIC"/>
    <property type="match status" value="1"/>
</dbReference>
<evidence type="ECO:0000256" key="8">
    <source>
        <dbReference type="ARBA" id="ARBA00023136"/>
    </source>
</evidence>
<dbReference type="PRINTS" id="PR01506">
    <property type="entry name" value="TATBPROTEIN"/>
</dbReference>
<feature type="coiled-coil region" evidence="10">
    <location>
        <begin position="47"/>
        <end position="105"/>
    </location>
</feature>